<dbReference type="EMBL" id="DS268606">
    <property type="protein sequence ID" value="EFO93479.1"/>
    <property type="molecule type" value="Genomic_DNA"/>
</dbReference>
<dbReference type="AlphaFoldDB" id="E3ND48"/>
<accession>E3ND48</accession>
<reference evidence="2" key="1">
    <citation type="submission" date="2007-07" db="EMBL/GenBank/DDBJ databases">
        <title>PCAP assembly of the Caenorhabditis remanei genome.</title>
        <authorList>
            <consortium name="The Caenorhabditis remanei Sequencing Consortium"/>
            <person name="Wilson R.K."/>
        </authorList>
    </citation>
    <scope>NUCLEOTIDE SEQUENCE [LARGE SCALE GENOMIC DNA]</scope>
    <source>
        <strain evidence="2">PB4641</strain>
    </source>
</reference>
<evidence type="ECO:0000313" key="2">
    <source>
        <dbReference type="EMBL" id="EFO93479.1"/>
    </source>
</evidence>
<gene>
    <name evidence="2" type="ORF">CRE_29185</name>
</gene>
<feature type="compositionally biased region" description="Low complexity" evidence="1">
    <location>
        <begin position="54"/>
        <end position="63"/>
    </location>
</feature>
<sequence>MVTRFTAVVLKEHHGYTLMYSKKFKEQLLAMEGSAGPQKPRSGTSNWPQSNQGSRRSTSRAAAMRGQREWTLEKSGAGGLMAIKVQVALDGLLMIGGTRFDRRVRDPVSKAQQEKGEIIGRNEIQYMEQTRLDRILMSTYPYLFNYGDGEDEIEDEEEIESILDDLEIIALDEFDD</sequence>
<name>E3ND48_CAERE</name>
<proteinExistence type="predicted"/>
<evidence type="ECO:0000256" key="1">
    <source>
        <dbReference type="SAM" id="MobiDB-lite"/>
    </source>
</evidence>
<feature type="compositionally biased region" description="Polar residues" evidence="1">
    <location>
        <begin position="41"/>
        <end position="53"/>
    </location>
</feature>
<dbReference type="HOGENOM" id="CLU_1526594_0_0_1"/>
<evidence type="ECO:0000313" key="3">
    <source>
        <dbReference type="Proteomes" id="UP000008281"/>
    </source>
</evidence>
<protein>
    <submittedName>
        <fullName evidence="2">Uncharacterized protein</fullName>
    </submittedName>
</protein>
<keyword evidence="3" id="KW-1185">Reference proteome</keyword>
<dbReference type="InParanoid" id="E3ND48"/>
<organism evidence="3">
    <name type="scientific">Caenorhabditis remanei</name>
    <name type="common">Caenorhabditis vulgaris</name>
    <dbReference type="NCBI Taxonomy" id="31234"/>
    <lineage>
        <taxon>Eukaryota</taxon>
        <taxon>Metazoa</taxon>
        <taxon>Ecdysozoa</taxon>
        <taxon>Nematoda</taxon>
        <taxon>Chromadorea</taxon>
        <taxon>Rhabditida</taxon>
        <taxon>Rhabditina</taxon>
        <taxon>Rhabditomorpha</taxon>
        <taxon>Rhabditoidea</taxon>
        <taxon>Rhabditidae</taxon>
        <taxon>Peloderinae</taxon>
        <taxon>Caenorhabditis</taxon>
    </lineage>
</organism>
<feature type="region of interest" description="Disordered" evidence="1">
    <location>
        <begin position="32"/>
        <end position="67"/>
    </location>
</feature>
<dbReference type="Proteomes" id="UP000008281">
    <property type="component" value="Unassembled WGS sequence"/>
</dbReference>